<organism evidence="1">
    <name type="scientific">marine sediment metagenome</name>
    <dbReference type="NCBI Taxonomy" id="412755"/>
    <lineage>
        <taxon>unclassified sequences</taxon>
        <taxon>metagenomes</taxon>
        <taxon>ecological metagenomes</taxon>
    </lineage>
</organism>
<protein>
    <submittedName>
        <fullName evidence="1">Uncharacterized protein</fullName>
    </submittedName>
</protein>
<evidence type="ECO:0000313" key="1">
    <source>
        <dbReference type="EMBL" id="KKN04523.1"/>
    </source>
</evidence>
<accession>A0A0F9QGT4</accession>
<comment type="caution">
    <text evidence="1">The sequence shown here is derived from an EMBL/GenBank/DDBJ whole genome shotgun (WGS) entry which is preliminary data.</text>
</comment>
<name>A0A0F9QGT4_9ZZZZ</name>
<proteinExistence type="predicted"/>
<dbReference type="EMBL" id="LAZR01004909">
    <property type="protein sequence ID" value="KKN04523.1"/>
    <property type="molecule type" value="Genomic_DNA"/>
</dbReference>
<reference evidence="1" key="1">
    <citation type="journal article" date="2015" name="Nature">
        <title>Complex archaea that bridge the gap between prokaryotes and eukaryotes.</title>
        <authorList>
            <person name="Spang A."/>
            <person name="Saw J.H."/>
            <person name="Jorgensen S.L."/>
            <person name="Zaremba-Niedzwiedzka K."/>
            <person name="Martijn J."/>
            <person name="Lind A.E."/>
            <person name="van Eijk R."/>
            <person name="Schleper C."/>
            <person name="Guy L."/>
            <person name="Ettema T.J."/>
        </authorList>
    </citation>
    <scope>NUCLEOTIDE SEQUENCE</scope>
</reference>
<gene>
    <name evidence="1" type="ORF">LCGC14_1096500</name>
</gene>
<dbReference type="AlphaFoldDB" id="A0A0F9QGT4"/>
<sequence length="45" mass="5580">MKIPEKCKKCMHRINDFCKAHKEKLELLTIENCTYKKKSRRRDRK</sequence>